<organism evidence="1 2">
    <name type="scientific">Caballeronia udeis</name>
    <dbReference type="NCBI Taxonomy" id="1232866"/>
    <lineage>
        <taxon>Bacteria</taxon>
        <taxon>Pseudomonadati</taxon>
        <taxon>Pseudomonadota</taxon>
        <taxon>Betaproteobacteria</taxon>
        <taxon>Burkholderiales</taxon>
        <taxon>Burkholderiaceae</taxon>
        <taxon>Caballeronia</taxon>
    </lineage>
</organism>
<evidence type="ECO:0000313" key="2">
    <source>
        <dbReference type="Proteomes" id="UP001620514"/>
    </source>
</evidence>
<sequence>MWVAITVGLDKNEYEMNEEVAVVTPIWIGRNKCRPLVNNNFGSAFVEPNSLAGDVDVISHNYVPERSVSLQRRIDNAGRGLS</sequence>
<gene>
    <name evidence="1" type="ORF">ABH943_005519</name>
</gene>
<protein>
    <submittedName>
        <fullName evidence="1">Uncharacterized protein</fullName>
    </submittedName>
</protein>
<dbReference type="Proteomes" id="UP001620514">
    <property type="component" value="Unassembled WGS sequence"/>
</dbReference>
<accession>A0ABW8MP77</accession>
<reference evidence="1 2" key="2">
    <citation type="submission" date="2024-11" db="EMBL/GenBank/DDBJ databases">
        <title>Using genomics to understand microbial adaptation to soil warming.</title>
        <authorList>
            <person name="Deangelis K.M. PhD."/>
        </authorList>
    </citation>
    <scope>NUCLEOTIDE SEQUENCE [LARGE SCALE GENOMIC DNA]</scope>
    <source>
        <strain evidence="1 2">GAS97</strain>
    </source>
</reference>
<proteinExistence type="predicted"/>
<reference evidence="1 2" key="1">
    <citation type="submission" date="2024-10" db="EMBL/GenBank/DDBJ databases">
        <authorList>
            <person name="Deangelis K."/>
            <person name="Huntemann M."/>
            <person name="Clum A."/>
            <person name="Wang J."/>
            <person name="Palaniappan K."/>
            <person name="Ritter S."/>
            <person name="Chen I.-M."/>
            <person name="Stamatis D."/>
            <person name="Reddy T."/>
            <person name="O'Malley R."/>
            <person name="Daum C."/>
            <person name="Ng V."/>
            <person name="Ivanova N."/>
            <person name="Kyrpides N."/>
            <person name="Woyke T."/>
        </authorList>
    </citation>
    <scope>NUCLEOTIDE SEQUENCE [LARGE SCALE GENOMIC DNA]</scope>
    <source>
        <strain evidence="1 2">GAS97</strain>
    </source>
</reference>
<name>A0ABW8MP77_9BURK</name>
<dbReference type="EMBL" id="JBIYDN010000019">
    <property type="protein sequence ID" value="MFK4445494.1"/>
    <property type="molecule type" value="Genomic_DNA"/>
</dbReference>
<comment type="caution">
    <text evidence="1">The sequence shown here is derived from an EMBL/GenBank/DDBJ whole genome shotgun (WGS) entry which is preliminary data.</text>
</comment>
<evidence type="ECO:0000313" key="1">
    <source>
        <dbReference type="EMBL" id="MFK4445494.1"/>
    </source>
</evidence>
<keyword evidence="2" id="KW-1185">Reference proteome</keyword>